<dbReference type="AlphaFoldDB" id="A0A6L9S0L9"/>
<protein>
    <submittedName>
        <fullName evidence="2">Phage holin family protein</fullName>
    </submittedName>
</protein>
<feature type="transmembrane region" description="Helical" evidence="1">
    <location>
        <begin position="101"/>
        <end position="123"/>
    </location>
</feature>
<evidence type="ECO:0000313" key="2">
    <source>
        <dbReference type="EMBL" id="NED99004.1"/>
    </source>
</evidence>
<dbReference type="PANTHER" id="PTHR37309">
    <property type="entry name" value="SLR0284 PROTEIN"/>
    <property type="match status" value="1"/>
</dbReference>
<accession>A0A6L9S0L9</accession>
<keyword evidence="3" id="KW-1185">Reference proteome</keyword>
<dbReference type="PANTHER" id="PTHR37309:SF1">
    <property type="entry name" value="SLR0284 PROTEIN"/>
    <property type="match status" value="1"/>
</dbReference>
<dbReference type="InterPro" id="IPR007165">
    <property type="entry name" value="Phage_holin_4_2"/>
</dbReference>
<evidence type="ECO:0000256" key="1">
    <source>
        <dbReference type="SAM" id="Phobius"/>
    </source>
</evidence>
<keyword evidence="1" id="KW-0812">Transmembrane</keyword>
<keyword evidence="1" id="KW-1133">Transmembrane helix</keyword>
<feature type="transmembrane region" description="Helical" evidence="1">
    <location>
        <begin position="66"/>
        <end position="89"/>
    </location>
</feature>
<dbReference type="RefSeq" id="WP_163732182.1">
    <property type="nucleotide sequence ID" value="NZ_JAAGOA010000002.1"/>
</dbReference>
<dbReference type="Pfam" id="PF04020">
    <property type="entry name" value="Phage_holin_4_2"/>
    <property type="match status" value="1"/>
</dbReference>
<sequence length="125" mass="13708">MVSFIVRIIVNGLALWVATEIVSGVNITSADSTTDRVLTFGVIALIFALVNAFIKPVVQLLTLPLFILTLGLFTFIVNALMLWLTGWIADQLDVPFEVADFFWAAVLGALVVSFVSWILNLLLPK</sequence>
<dbReference type="EMBL" id="JAAGOA010000002">
    <property type="protein sequence ID" value="NED99004.1"/>
    <property type="molecule type" value="Genomic_DNA"/>
</dbReference>
<keyword evidence="1" id="KW-0472">Membrane</keyword>
<comment type="caution">
    <text evidence="2">The sequence shown here is derived from an EMBL/GenBank/DDBJ whole genome shotgun (WGS) entry which is preliminary data.</text>
</comment>
<organism evidence="2 3">
    <name type="scientific">Phytoactinopolyspora halotolerans</name>
    <dbReference type="NCBI Taxonomy" id="1981512"/>
    <lineage>
        <taxon>Bacteria</taxon>
        <taxon>Bacillati</taxon>
        <taxon>Actinomycetota</taxon>
        <taxon>Actinomycetes</taxon>
        <taxon>Jiangellales</taxon>
        <taxon>Jiangellaceae</taxon>
        <taxon>Phytoactinopolyspora</taxon>
    </lineage>
</organism>
<feature type="transmembrane region" description="Helical" evidence="1">
    <location>
        <begin position="37"/>
        <end position="54"/>
    </location>
</feature>
<reference evidence="2 3" key="1">
    <citation type="submission" date="2020-02" db="EMBL/GenBank/DDBJ databases">
        <authorList>
            <person name="Li X.-J."/>
            <person name="Han X.-M."/>
        </authorList>
    </citation>
    <scope>NUCLEOTIDE SEQUENCE [LARGE SCALE GENOMIC DNA]</scope>
    <source>
        <strain evidence="2 3">CCTCC AB 2017055</strain>
    </source>
</reference>
<evidence type="ECO:0000313" key="3">
    <source>
        <dbReference type="Proteomes" id="UP000475214"/>
    </source>
</evidence>
<gene>
    <name evidence="2" type="ORF">G1H10_02345</name>
</gene>
<proteinExistence type="predicted"/>
<dbReference type="Proteomes" id="UP000475214">
    <property type="component" value="Unassembled WGS sequence"/>
</dbReference>
<name>A0A6L9S0L9_9ACTN</name>